<accession>A0A645JDV8</accession>
<dbReference type="EMBL" id="VSSQ01129680">
    <property type="protein sequence ID" value="MPN57743.1"/>
    <property type="molecule type" value="Genomic_DNA"/>
</dbReference>
<dbReference type="AlphaFoldDB" id="A0A645JDV8"/>
<sequence length="139" mass="15584">MARTVKLRSQCFFSDSHTDRVRNTLTQRTGSGFHTGGVTHFRVARSFGMQLTEILQLRHRQIVTGEVQQAVNQHGAVAVRQYETVTIGPGRVARVVVQEITPQDFGNVSHTHRGTRMTGFGFLYCVHAQRTNSIGKLFT</sequence>
<evidence type="ECO:0000313" key="1">
    <source>
        <dbReference type="EMBL" id="MPN57743.1"/>
    </source>
</evidence>
<organism evidence="1">
    <name type="scientific">bioreactor metagenome</name>
    <dbReference type="NCBI Taxonomy" id="1076179"/>
    <lineage>
        <taxon>unclassified sequences</taxon>
        <taxon>metagenomes</taxon>
        <taxon>ecological metagenomes</taxon>
    </lineage>
</organism>
<name>A0A645JDV8_9ZZZZ</name>
<gene>
    <name evidence="1" type="ORF">SDC9_205437</name>
</gene>
<comment type="caution">
    <text evidence="1">The sequence shown here is derived from an EMBL/GenBank/DDBJ whole genome shotgun (WGS) entry which is preliminary data.</text>
</comment>
<reference evidence="1" key="1">
    <citation type="submission" date="2019-08" db="EMBL/GenBank/DDBJ databases">
        <authorList>
            <person name="Kucharzyk K."/>
            <person name="Murdoch R.W."/>
            <person name="Higgins S."/>
            <person name="Loffler F."/>
        </authorList>
    </citation>
    <scope>NUCLEOTIDE SEQUENCE</scope>
</reference>
<proteinExistence type="predicted"/>
<protein>
    <submittedName>
        <fullName evidence="1">Uncharacterized protein</fullName>
    </submittedName>
</protein>